<keyword evidence="3" id="KW-1185">Reference proteome</keyword>
<proteinExistence type="predicted"/>
<feature type="transmembrane region" description="Helical" evidence="1">
    <location>
        <begin position="126"/>
        <end position="146"/>
    </location>
</feature>
<name>A0A178Y7P7_SINSA</name>
<evidence type="ECO:0000313" key="2">
    <source>
        <dbReference type="EMBL" id="OAP43549.1"/>
    </source>
</evidence>
<keyword evidence="1" id="KW-0472">Membrane</keyword>
<dbReference type="OrthoDB" id="9256030at2"/>
<evidence type="ECO:0000256" key="1">
    <source>
        <dbReference type="SAM" id="Phobius"/>
    </source>
</evidence>
<sequence length="287" mass="30063">MTFGAWLVGNAGEGGSNERLRKFAADRGSEWPYGSDAPVDYLKVIATHAEPTERKELLDIAGKALEQWEQGRASAGSKGGWSVLSGPVLLAGFGIIIAAILAWGIFQGKLLSDIAKPELARGLITFLFAFSTIAIIILVAIATFWMDKEEVKERFGSAKDLITILIGVLGTILGFYFGAADDPYTRSTLLAANVTTSSPQVRAGDKASVTGIVLGGVGPYDLNIAFTSSAGGGLTPIDVKGFAGGRFAQEVAIASEFQPSLVGYRVTVRDANGTLTSADGTISVVAR</sequence>
<reference evidence="2 3" key="1">
    <citation type="submission" date="2015-11" db="EMBL/GenBank/DDBJ databases">
        <title>Ensifer anhuiense sp. nov., an effective nitrogen fixation bacterium with Glycine soja.</title>
        <authorList>
            <person name="Yan H."/>
            <person name="Chen W."/>
        </authorList>
    </citation>
    <scope>NUCLEOTIDE SEQUENCE [LARGE SCALE GENOMIC DNA]</scope>
    <source>
        <strain evidence="2 3">LMG 7837</strain>
    </source>
</reference>
<feature type="transmembrane region" description="Helical" evidence="1">
    <location>
        <begin position="81"/>
        <end position="106"/>
    </location>
</feature>
<gene>
    <name evidence="2" type="ORF">ATB98_24495</name>
</gene>
<dbReference type="AlphaFoldDB" id="A0A178Y7P7"/>
<comment type="caution">
    <text evidence="2">The sequence shown here is derived from an EMBL/GenBank/DDBJ whole genome shotgun (WGS) entry which is preliminary data.</text>
</comment>
<keyword evidence="1" id="KW-0812">Transmembrane</keyword>
<accession>A0A178Y7P7</accession>
<organism evidence="2 3">
    <name type="scientific">Sinorhizobium saheli</name>
    <dbReference type="NCBI Taxonomy" id="36856"/>
    <lineage>
        <taxon>Bacteria</taxon>
        <taxon>Pseudomonadati</taxon>
        <taxon>Pseudomonadota</taxon>
        <taxon>Alphaproteobacteria</taxon>
        <taxon>Hyphomicrobiales</taxon>
        <taxon>Rhizobiaceae</taxon>
        <taxon>Sinorhizobium/Ensifer group</taxon>
        <taxon>Sinorhizobium</taxon>
    </lineage>
</organism>
<evidence type="ECO:0000313" key="3">
    <source>
        <dbReference type="Proteomes" id="UP000078507"/>
    </source>
</evidence>
<keyword evidence="1" id="KW-1133">Transmembrane helix</keyword>
<protein>
    <submittedName>
        <fullName evidence="2">Uncharacterized protein</fullName>
    </submittedName>
</protein>
<dbReference type="Proteomes" id="UP000078507">
    <property type="component" value="Unassembled WGS sequence"/>
</dbReference>
<dbReference type="EMBL" id="LNQB01000077">
    <property type="protein sequence ID" value="OAP43549.1"/>
    <property type="molecule type" value="Genomic_DNA"/>
</dbReference>
<dbReference type="STRING" id="36856.ATB98_24495"/>
<feature type="transmembrane region" description="Helical" evidence="1">
    <location>
        <begin position="158"/>
        <end position="179"/>
    </location>
</feature>
<dbReference type="RefSeq" id="WP_066875910.1">
    <property type="nucleotide sequence ID" value="NZ_LNQB01000077.1"/>
</dbReference>